<feature type="transmembrane region" description="Helical" evidence="1">
    <location>
        <begin position="95"/>
        <end position="117"/>
    </location>
</feature>
<reference evidence="3" key="1">
    <citation type="submission" date="2016-11" db="UniProtKB">
        <authorList>
            <consortium name="WormBaseParasite"/>
        </authorList>
    </citation>
    <scope>IDENTIFICATION</scope>
</reference>
<keyword evidence="2" id="KW-1185">Reference proteome</keyword>
<sequence>GDEEDYYFDDNATYELYFRPYFTIVLGSAIAALSALSLLFHLRRCSKAARLGMLSALLVTYLASALLNVACELVKVVCGRTSTRIELKAFDKLQAFLMVSPELGFVAVSATSFLVAADRVAVM</sequence>
<dbReference type="WBParaSite" id="L893_g550.t1">
    <property type="protein sequence ID" value="L893_g550.t1"/>
    <property type="gene ID" value="L893_g550"/>
</dbReference>
<dbReference type="AlphaFoldDB" id="A0A1I8AGH7"/>
<name>A0A1I8AGH7_9BILA</name>
<feature type="transmembrane region" description="Helical" evidence="1">
    <location>
        <begin position="20"/>
        <end position="42"/>
    </location>
</feature>
<evidence type="ECO:0000313" key="2">
    <source>
        <dbReference type="Proteomes" id="UP000095287"/>
    </source>
</evidence>
<feature type="transmembrane region" description="Helical" evidence="1">
    <location>
        <begin position="54"/>
        <end position="75"/>
    </location>
</feature>
<proteinExistence type="predicted"/>
<accession>A0A1I8AGH7</accession>
<keyword evidence="1" id="KW-0472">Membrane</keyword>
<protein>
    <submittedName>
        <fullName evidence="3">MHYT domain-containing protein</fullName>
    </submittedName>
</protein>
<organism evidence="2 3">
    <name type="scientific">Steinernema glaseri</name>
    <dbReference type="NCBI Taxonomy" id="37863"/>
    <lineage>
        <taxon>Eukaryota</taxon>
        <taxon>Metazoa</taxon>
        <taxon>Ecdysozoa</taxon>
        <taxon>Nematoda</taxon>
        <taxon>Chromadorea</taxon>
        <taxon>Rhabditida</taxon>
        <taxon>Tylenchina</taxon>
        <taxon>Panagrolaimomorpha</taxon>
        <taxon>Strongyloidoidea</taxon>
        <taxon>Steinernematidae</taxon>
        <taxon>Steinernema</taxon>
    </lineage>
</organism>
<keyword evidence="1" id="KW-0812">Transmembrane</keyword>
<dbReference type="Proteomes" id="UP000095287">
    <property type="component" value="Unplaced"/>
</dbReference>
<evidence type="ECO:0000256" key="1">
    <source>
        <dbReference type="SAM" id="Phobius"/>
    </source>
</evidence>
<keyword evidence="1" id="KW-1133">Transmembrane helix</keyword>
<evidence type="ECO:0000313" key="3">
    <source>
        <dbReference type="WBParaSite" id="L893_g550.t1"/>
    </source>
</evidence>